<evidence type="ECO:0000313" key="1">
    <source>
        <dbReference type="EMBL" id="MPC75290.1"/>
    </source>
</evidence>
<gene>
    <name evidence="1" type="ORF">E2C01_069676</name>
</gene>
<name>A0A5B7HS61_PORTR</name>
<dbReference type="AlphaFoldDB" id="A0A5B7HS61"/>
<dbReference type="EMBL" id="VSRR010040776">
    <property type="protein sequence ID" value="MPC75290.1"/>
    <property type="molecule type" value="Genomic_DNA"/>
</dbReference>
<proteinExistence type="predicted"/>
<reference evidence="1 2" key="1">
    <citation type="submission" date="2019-05" db="EMBL/GenBank/DDBJ databases">
        <title>Another draft genome of Portunus trituberculatus and its Hox gene families provides insights of decapod evolution.</title>
        <authorList>
            <person name="Jeong J.-H."/>
            <person name="Song I."/>
            <person name="Kim S."/>
            <person name="Choi T."/>
            <person name="Kim D."/>
            <person name="Ryu S."/>
            <person name="Kim W."/>
        </authorList>
    </citation>
    <scope>NUCLEOTIDE SEQUENCE [LARGE SCALE GENOMIC DNA]</scope>
    <source>
        <tissue evidence="1">Muscle</tissue>
    </source>
</reference>
<sequence>MDTQNEGRTTSDPRHTMAYILRTMTSVIVCDRKTPTTMKMGTTRIFQFSRLATTYATLTMSDDVERCQTMPNDVEKDAFDKSAMTLSIRLTT</sequence>
<evidence type="ECO:0000313" key="2">
    <source>
        <dbReference type="Proteomes" id="UP000324222"/>
    </source>
</evidence>
<accession>A0A5B7HS61</accession>
<protein>
    <submittedName>
        <fullName evidence="1">Uncharacterized protein</fullName>
    </submittedName>
</protein>
<dbReference type="Proteomes" id="UP000324222">
    <property type="component" value="Unassembled WGS sequence"/>
</dbReference>
<keyword evidence="2" id="KW-1185">Reference proteome</keyword>
<comment type="caution">
    <text evidence="1">The sequence shown here is derived from an EMBL/GenBank/DDBJ whole genome shotgun (WGS) entry which is preliminary data.</text>
</comment>
<organism evidence="1 2">
    <name type="scientific">Portunus trituberculatus</name>
    <name type="common">Swimming crab</name>
    <name type="synonym">Neptunus trituberculatus</name>
    <dbReference type="NCBI Taxonomy" id="210409"/>
    <lineage>
        <taxon>Eukaryota</taxon>
        <taxon>Metazoa</taxon>
        <taxon>Ecdysozoa</taxon>
        <taxon>Arthropoda</taxon>
        <taxon>Crustacea</taxon>
        <taxon>Multicrustacea</taxon>
        <taxon>Malacostraca</taxon>
        <taxon>Eumalacostraca</taxon>
        <taxon>Eucarida</taxon>
        <taxon>Decapoda</taxon>
        <taxon>Pleocyemata</taxon>
        <taxon>Brachyura</taxon>
        <taxon>Eubrachyura</taxon>
        <taxon>Portunoidea</taxon>
        <taxon>Portunidae</taxon>
        <taxon>Portuninae</taxon>
        <taxon>Portunus</taxon>
    </lineage>
</organism>